<evidence type="ECO:0000313" key="6">
    <source>
        <dbReference type="EMBL" id="EGT43312.1"/>
    </source>
</evidence>
<dbReference type="AlphaFoldDB" id="G0P2L0"/>
<keyword evidence="2" id="KW-0479">Metal-binding</keyword>
<organism evidence="7">
    <name type="scientific">Caenorhabditis brenneri</name>
    <name type="common">Nematode worm</name>
    <dbReference type="NCBI Taxonomy" id="135651"/>
    <lineage>
        <taxon>Eukaryota</taxon>
        <taxon>Metazoa</taxon>
        <taxon>Ecdysozoa</taxon>
        <taxon>Nematoda</taxon>
        <taxon>Chromadorea</taxon>
        <taxon>Rhabditida</taxon>
        <taxon>Rhabditina</taxon>
        <taxon>Rhabditomorpha</taxon>
        <taxon>Rhabditoidea</taxon>
        <taxon>Rhabditidae</taxon>
        <taxon>Peloderinae</taxon>
        <taxon>Caenorhabditis</taxon>
    </lineage>
</organism>
<dbReference type="GO" id="GO:0005634">
    <property type="term" value="C:nucleus"/>
    <property type="evidence" value="ECO:0007669"/>
    <property type="project" value="UniProtKB-SubCell"/>
</dbReference>
<evidence type="ECO:0000256" key="5">
    <source>
        <dbReference type="SAM" id="Coils"/>
    </source>
</evidence>
<sequence length="196" mass="23377">MERHETEVQLIREFALYGNLTVQELFNKIPTHSVTMIIVEKLRRSLTEEFMLNHEYANDIRCRDEDLPPHKRSLRKFLEIQYLKPKMKIHLRGEQVRVTKICQSWMAKSRAKVSMKTFKDVLKRSEIEREAYTKGLETDRDNLNVEILDIYRGGVQPDEINSRTSRLKTQVQTLNKMIEEAKKDNEVYQKTFKTIF</sequence>
<keyword evidence="4" id="KW-0539">Nucleus</keyword>
<evidence type="ECO:0000256" key="1">
    <source>
        <dbReference type="ARBA" id="ARBA00004123"/>
    </source>
</evidence>
<dbReference type="EMBL" id="GL380027">
    <property type="protein sequence ID" value="EGT43312.1"/>
    <property type="molecule type" value="Genomic_DNA"/>
</dbReference>
<dbReference type="HOGENOM" id="CLU_1391345_0_0_1"/>
<dbReference type="OrthoDB" id="1885370at2759"/>
<name>G0P2L0_CAEBE</name>
<comment type="subcellular location">
    <subcellularLocation>
        <location evidence="1">Nucleus</location>
    </subcellularLocation>
</comment>
<dbReference type="InParanoid" id="G0P2L0"/>
<evidence type="ECO:0000256" key="3">
    <source>
        <dbReference type="ARBA" id="ARBA00023054"/>
    </source>
</evidence>
<reference evidence="7" key="1">
    <citation type="submission" date="2011-07" db="EMBL/GenBank/DDBJ databases">
        <authorList>
            <consortium name="Caenorhabditis brenneri Sequencing and Analysis Consortium"/>
            <person name="Wilson R.K."/>
        </authorList>
    </citation>
    <scope>NUCLEOTIDE SEQUENCE [LARGE SCALE GENOMIC DNA]</scope>
    <source>
        <strain evidence="7">PB2801</strain>
    </source>
</reference>
<dbReference type="Proteomes" id="UP000008068">
    <property type="component" value="Unassembled WGS sequence"/>
</dbReference>
<dbReference type="eggNOG" id="KOG1845">
    <property type="taxonomic scope" value="Eukaryota"/>
</dbReference>
<dbReference type="GO" id="GO:0046872">
    <property type="term" value="F:metal ion binding"/>
    <property type="evidence" value="ECO:0007669"/>
    <property type="project" value="UniProtKB-KW"/>
</dbReference>
<keyword evidence="7" id="KW-1185">Reference proteome</keyword>
<evidence type="ECO:0000256" key="2">
    <source>
        <dbReference type="ARBA" id="ARBA00022723"/>
    </source>
</evidence>
<proteinExistence type="predicted"/>
<accession>G0P2L0</accession>
<evidence type="ECO:0000256" key="4">
    <source>
        <dbReference type="ARBA" id="ARBA00023242"/>
    </source>
</evidence>
<dbReference type="PANTHER" id="PTHR23337:SF3">
    <property type="entry name" value="MORC FAMILY CW-TYPE ZINC FINGER 2"/>
    <property type="match status" value="1"/>
</dbReference>
<evidence type="ECO:0000313" key="7">
    <source>
        <dbReference type="Proteomes" id="UP000008068"/>
    </source>
</evidence>
<dbReference type="STRING" id="135651.G0P2L0"/>
<feature type="coiled-coil region" evidence="5">
    <location>
        <begin position="164"/>
        <end position="191"/>
    </location>
</feature>
<dbReference type="PANTHER" id="PTHR23337">
    <property type="entry name" value="ZINC FINGER CW-TYPE COILED-COIL DOMAIN PROTEIN 1"/>
    <property type="match status" value="1"/>
</dbReference>
<keyword evidence="3 5" id="KW-0175">Coiled coil</keyword>
<gene>
    <name evidence="6" type="ORF">CAEBREN_05729</name>
</gene>
<protein>
    <submittedName>
        <fullName evidence="6">Uncharacterized protein</fullName>
    </submittedName>
</protein>